<reference evidence="1" key="1">
    <citation type="submission" date="2012-04" db="EMBL/GenBank/DDBJ databases">
        <authorList>
            <person name="Borisov I.G."/>
            <person name="Ivanikova N.V."/>
            <person name="Pinevich A.V."/>
        </authorList>
    </citation>
    <scope>NUCLEOTIDE SEQUENCE [LARGE SCALE GENOMIC DNA]</scope>
    <source>
        <strain evidence="1">CALU 1027</strain>
    </source>
</reference>
<dbReference type="Proteomes" id="UP000034681">
    <property type="component" value="Unassembled WGS sequence"/>
</dbReference>
<sequence length="175" mass="19012">MEPVSIPQLFHLPDGTLTLDFQGYLPDFETLTPIQGSLQVVHHGNYLAVTVEAQTIVTLTCNRCLGQYNARLAVATDELIWLAEPGDESSREGWGGLEDGGDADDLGETLDATGSFAVAQWLYEQVCLSLPSRQICAPDCQGIVLGADDRPHQTSTDQRWLALNTLRGQLSNNGL</sequence>
<keyword evidence="2" id="KW-1185">Reference proteome</keyword>
<evidence type="ECO:0008006" key="3">
    <source>
        <dbReference type="Google" id="ProtNLM"/>
    </source>
</evidence>
<comment type="caution">
    <text evidence="1">The sequence shown here is derived from an EMBL/GenBank/DDBJ whole genome shotgun (WGS) entry which is preliminary data.</text>
</comment>
<evidence type="ECO:0000313" key="2">
    <source>
        <dbReference type="Proteomes" id="UP000034681"/>
    </source>
</evidence>
<accession>A0A0M2PNT3</accession>
<dbReference type="AlphaFoldDB" id="A0A0M2PNT3"/>
<organism evidence="1 2">
    <name type="scientific">Prochlorothrix hollandica PCC 9006 = CALU 1027</name>
    <dbReference type="NCBI Taxonomy" id="317619"/>
    <lineage>
        <taxon>Bacteria</taxon>
        <taxon>Bacillati</taxon>
        <taxon>Cyanobacteriota</taxon>
        <taxon>Cyanophyceae</taxon>
        <taxon>Prochlorotrichales</taxon>
        <taxon>Prochlorotrichaceae</taxon>
        <taxon>Prochlorothrix</taxon>
    </lineage>
</organism>
<proteinExistence type="predicted"/>
<dbReference type="STRING" id="317619.GCA_000332315_01649"/>
<dbReference type="eggNOG" id="COG1399">
    <property type="taxonomic scope" value="Bacteria"/>
</dbReference>
<name>A0A0M2PNT3_PROHO</name>
<gene>
    <name evidence="1" type="ORF">PROH_20635</name>
</gene>
<evidence type="ECO:0000313" key="1">
    <source>
        <dbReference type="EMBL" id="KKI98270.1"/>
    </source>
</evidence>
<dbReference type="EMBL" id="AJTX02000010">
    <property type="protein sequence ID" value="KKI98270.1"/>
    <property type="molecule type" value="Genomic_DNA"/>
</dbReference>
<dbReference type="InterPro" id="IPR003772">
    <property type="entry name" value="YceD"/>
</dbReference>
<dbReference type="Pfam" id="PF02620">
    <property type="entry name" value="YceD"/>
    <property type="match status" value="1"/>
</dbReference>
<protein>
    <recommendedName>
        <fullName evidence="3">Metal-binding protein</fullName>
    </recommendedName>
</protein>